<dbReference type="STRING" id="154538.A0A1M2W1H4"/>
<evidence type="ECO:0000313" key="3">
    <source>
        <dbReference type="Proteomes" id="UP000184267"/>
    </source>
</evidence>
<dbReference type="OrthoDB" id="5429442at2759"/>
<keyword evidence="3" id="KW-1185">Reference proteome</keyword>
<dbReference type="Proteomes" id="UP000184267">
    <property type="component" value="Unassembled WGS sequence"/>
</dbReference>
<proteinExistence type="predicted"/>
<evidence type="ECO:0000256" key="1">
    <source>
        <dbReference type="SAM" id="MobiDB-lite"/>
    </source>
</evidence>
<evidence type="ECO:0000313" key="2">
    <source>
        <dbReference type="EMBL" id="OJT13622.1"/>
    </source>
</evidence>
<name>A0A1M2W1H4_TRAPU</name>
<dbReference type="EMBL" id="MNAD01000375">
    <property type="protein sequence ID" value="OJT13622.1"/>
    <property type="molecule type" value="Genomic_DNA"/>
</dbReference>
<feature type="region of interest" description="Disordered" evidence="1">
    <location>
        <begin position="916"/>
        <end position="967"/>
    </location>
</feature>
<dbReference type="AlphaFoldDB" id="A0A1M2W1H4"/>
<comment type="caution">
    <text evidence="2">The sequence shown here is derived from an EMBL/GenBank/DDBJ whole genome shotgun (WGS) entry which is preliminary data.</text>
</comment>
<organism evidence="2 3">
    <name type="scientific">Trametes pubescens</name>
    <name type="common">White-rot fungus</name>
    <dbReference type="NCBI Taxonomy" id="154538"/>
    <lineage>
        <taxon>Eukaryota</taxon>
        <taxon>Fungi</taxon>
        <taxon>Dikarya</taxon>
        <taxon>Basidiomycota</taxon>
        <taxon>Agaricomycotina</taxon>
        <taxon>Agaricomycetes</taxon>
        <taxon>Polyporales</taxon>
        <taxon>Polyporaceae</taxon>
        <taxon>Trametes</taxon>
    </lineage>
</organism>
<accession>A0A1M2W1H4</accession>
<sequence>MTSIFPEHFYALAEFAVQRPAATTQIPSETDSLFYASFHAPDLRFICDHDVFLKLSFEKGHIAVDSPRSGKSQINPFPADFEVTYRVSFRTRRIVGNDQKIGDYGSAIELVILDLDKATLYSVEPELPSGRDQLARFMTQYLELLHSAGNHVLFSLPQFDQRAAAGNVKYSLIGETEAYYEWMESMHGVTVDQINGYMSSIWLKSAMLARGSMTSDSTDWRPRCLAEFTRSEGDIHFRMQLGAPMVKILCEREIVIWFDIDELEFFEDGDFTAAPERHFSGWKVAMVVNAIYNRDAAGHTVTIVFDLSNARYHKALSSYPGLDETDDITLDYYDLIIAFFSEEYLQILYNAHYHILYSHDTRWETIRKMRFDSQEDSDGSWWSLELGDSSGMSSRETIQRTKMFGFDQVTAVSQGSLNAQFSATTYAAFHSWAFESYFSASYKPFSLHLLSNNRALVWVHLANGTLKTLKDWALWDGSEQYEFRDWRVAFEVDLKMCSQSELEGATSTTYTSSQHFERHGHSPDRELRHIYLDFKHAEYVHDYSNFGDIKNMGGDSRSLILKLQAVVFYLTQHYFPALCKDGMNVITSIPVWKDGHQSLPSYALTDVTFHVYSKVEITRHNWTQVTPGQEPIIVVLGTTGGRRLPSPELEFSTGWIVHANRGFSHGTIGIARRVFIEERLLTLLSGVNSYTTMIPVLLDPSQGFHGLSLKKWSDHDQRKDRPSKWELLPSDGEGCLKYLWEHCEEWRYKLRGNSNLMSSTQGISCVTRNYVELPTAVKQGALHIKISGKVELSLTLQVGKCESQTASSSVSWSTNVTVQTIGSGIKVNTLGSHDPVFAKGLTPENAARFRSPMDMLREAFPDKVDLDELVQEIRAFEGPWQYCYPLANPYSLASPVFNDDGDLLFELRRHGTSAIRVTSATSPTGVRIGRSSSPAFGRRSHSRTRQSSGRTSPAPHSPTRPPGATASAQAAFGEFINVVNGATSGGPTRVPLGRVRPTMGVV</sequence>
<protein>
    <submittedName>
        <fullName evidence="2">Uncharacterized protein</fullName>
    </submittedName>
</protein>
<feature type="compositionally biased region" description="Polar residues" evidence="1">
    <location>
        <begin position="916"/>
        <end position="934"/>
    </location>
</feature>
<gene>
    <name evidence="2" type="ORF">TRAPUB_9811</name>
</gene>
<reference evidence="2 3" key="1">
    <citation type="submission" date="2016-10" db="EMBL/GenBank/DDBJ databases">
        <title>Genome sequence of the basidiomycete white-rot fungus Trametes pubescens.</title>
        <authorList>
            <person name="Makela M.R."/>
            <person name="Granchi Z."/>
            <person name="Peng M."/>
            <person name="De Vries R.P."/>
            <person name="Grigoriev I."/>
            <person name="Riley R."/>
            <person name="Hilden K."/>
        </authorList>
    </citation>
    <scope>NUCLEOTIDE SEQUENCE [LARGE SCALE GENOMIC DNA]</scope>
    <source>
        <strain evidence="2 3">FBCC735</strain>
    </source>
</reference>
<feature type="region of interest" description="Disordered" evidence="1">
    <location>
        <begin position="982"/>
        <end position="1002"/>
    </location>
</feature>
<dbReference type="OMA" id="WKYEHEG"/>